<dbReference type="InterPro" id="IPR050275">
    <property type="entry name" value="PGM_Phosphatase"/>
</dbReference>
<protein>
    <submittedName>
        <fullName evidence="4">Histidine phosphatase family protein</fullName>
    </submittedName>
</protein>
<keyword evidence="1" id="KW-0324">Glycolysis</keyword>
<dbReference type="SMART" id="SM00855">
    <property type="entry name" value="PGAM"/>
    <property type="match status" value="1"/>
</dbReference>
<reference evidence="5" key="1">
    <citation type="journal article" date="2019" name="Int. J. Syst. Evol. Microbiol.">
        <title>The Global Catalogue of Microorganisms (GCM) 10K type strain sequencing project: providing services to taxonomists for standard genome sequencing and annotation.</title>
        <authorList>
            <consortium name="The Broad Institute Genomics Platform"/>
            <consortium name="The Broad Institute Genome Sequencing Center for Infectious Disease"/>
            <person name="Wu L."/>
            <person name="Ma J."/>
        </authorList>
    </citation>
    <scope>NUCLEOTIDE SEQUENCE [LARGE SCALE GENOMIC DNA]</scope>
    <source>
        <strain evidence="5">DFY28</strain>
    </source>
</reference>
<dbReference type="InterPro" id="IPR029033">
    <property type="entry name" value="His_PPase_superfam"/>
</dbReference>
<evidence type="ECO:0000256" key="1">
    <source>
        <dbReference type="ARBA" id="ARBA00023152"/>
    </source>
</evidence>
<dbReference type="EMBL" id="JBHUEY010000001">
    <property type="protein sequence ID" value="MFD1782708.1"/>
    <property type="molecule type" value="Genomic_DNA"/>
</dbReference>
<accession>A0ABW4MYX6</accession>
<dbReference type="Proteomes" id="UP001597237">
    <property type="component" value="Unassembled WGS sequence"/>
</dbReference>
<evidence type="ECO:0000313" key="5">
    <source>
        <dbReference type="Proteomes" id="UP001597237"/>
    </source>
</evidence>
<dbReference type="PIRSF" id="PIRSF000709">
    <property type="entry name" value="6PFK_2-Ptase"/>
    <property type="match status" value="1"/>
</dbReference>
<name>A0ABW4MYX6_9CAUL</name>
<gene>
    <name evidence="4" type="ORF">ACFSC0_04825</name>
</gene>
<dbReference type="PANTHER" id="PTHR48100">
    <property type="entry name" value="BROAD-SPECIFICITY PHOSPHATASE YOR283W-RELATED"/>
    <property type="match status" value="1"/>
</dbReference>
<dbReference type="InterPro" id="IPR013078">
    <property type="entry name" value="His_Pase_superF_clade-1"/>
</dbReference>
<evidence type="ECO:0000256" key="2">
    <source>
        <dbReference type="ARBA" id="ARBA00023235"/>
    </source>
</evidence>
<dbReference type="RefSeq" id="WP_377282382.1">
    <property type="nucleotide sequence ID" value="NZ_JBHRSI010000006.1"/>
</dbReference>
<keyword evidence="2" id="KW-0413">Isomerase</keyword>
<dbReference type="CDD" id="cd07067">
    <property type="entry name" value="HP_PGM_like"/>
    <property type="match status" value="1"/>
</dbReference>
<proteinExistence type="predicted"/>
<dbReference type="Gene3D" id="3.40.50.1240">
    <property type="entry name" value="Phosphoglycerate mutase-like"/>
    <property type="match status" value="1"/>
</dbReference>
<sequence>MIYLVRHGQTEFNLARRYQGALDSPLTEHGLRQAERIGALLEGLLDGAGWTMAASPQGRARRTAEIINARLGLPLGFDDRLREISLGEWDGLLIDEVVHKLPPGAGVWERQLHAPGGESFEAISARIADWLAEIGASGRRVVAVSHGMAGRVLRGLYGGFSRQAMLELDVPQDAVFRLADGRIERIDCPAEAQRTPPTSPAQRLEGDRPPRPAKAG</sequence>
<feature type="region of interest" description="Disordered" evidence="3">
    <location>
        <begin position="187"/>
        <end position="216"/>
    </location>
</feature>
<evidence type="ECO:0000313" key="4">
    <source>
        <dbReference type="EMBL" id="MFD1782708.1"/>
    </source>
</evidence>
<dbReference type="SUPFAM" id="SSF53254">
    <property type="entry name" value="Phosphoglycerate mutase-like"/>
    <property type="match status" value="1"/>
</dbReference>
<organism evidence="4 5">
    <name type="scientific">Phenylobacterium terrae</name>
    <dbReference type="NCBI Taxonomy" id="2665495"/>
    <lineage>
        <taxon>Bacteria</taxon>
        <taxon>Pseudomonadati</taxon>
        <taxon>Pseudomonadota</taxon>
        <taxon>Alphaproteobacteria</taxon>
        <taxon>Caulobacterales</taxon>
        <taxon>Caulobacteraceae</taxon>
        <taxon>Phenylobacterium</taxon>
    </lineage>
</organism>
<dbReference type="InterPro" id="IPR001345">
    <property type="entry name" value="PG/BPGM_mutase_AS"/>
</dbReference>
<dbReference type="PROSITE" id="PS00175">
    <property type="entry name" value="PG_MUTASE"/>
    <property type="match status" value="1"/>
</dbReference>
<dbReference type="Pfam" id="PF00300">
    <property type="entry name" value="His_Phos_1"/>
    <property type="match status" value="1"/>
</dbReference>
<dbReference type="PANTHER" id="PTHR48100:SF1">
    <property type="entry name" value="HISTIDINE PHOSPHATASE FAMILY PROTEIN-RELATED"/>
    <property type="match status" value="1"/>
</dbReference>
<evidence type="ECO:0000256" key="3">
    <source>
        <dbReference type="SAM" id="MobiDB-lite"/>
    </source>
</evidence>
<keyword evidence="5" id="KW-1185">Reference proteome</keyword>
<comment type="caution">
    <text evidence="4">The sequence shown here is derived from an EMBL/GenBank/DDBJ whole genome shotgun (WGS) entry which is preliminary data.</text>
</comment>